<dbReference type="InterPro" id="IPR040079">
    <property type="entry name" value="Glutathione_S-Trfase"/>
</dbReference>
<dbReference type="PROSITE" id="PS50405">
    <property type="entry name" value="GST_CTER"/>
    <property type="match status" value="1"/>
</dbReference>
<comment type="caution">
    <text evidence="3">The sequence shown here is derived from an EMBL/GenBank/DDBJ whole genome shotgun (WGS) entry which is preliminary data.</text>
</comment>
<dbReference type="SUPFAM" id="SSF47616">
    <property type="entry name" value="GST C-terminal domain-like"/>
    <property type="match status" value="1"/>
</dbReference>
<reference evidence="3" key="1">
    <citation type="submission" date="2022-11" db="EMBL/GenBank/DDBJ databases">
        <authorList>
            <person name="Petersen C."/>
        </authorList>
    </citation>
    <scope>NUCLEOTIDE SEQUENCE</scope>
    <source>
        <strain evidence="3">IBT 16849</strain>
    </source>
</reference>
<dbReference type="InterPro" id="IPR036282">
    <property type="entry name" value="Glutathione-S-Trfase_C_sf"/>
</dbReference>
<reference evidence="3" key="2">
    <citation type="journal article" date="2023" name="IMA Fungus">
        <title>Comparative genomic study of the Penicillium genus elucidates a diverse pangenome and 15 lateral gene transfer events.</title>
        <authorList>
            <person name="Petersen C."/>
            <person name="Sorensen T."/>
            <person name="Nielsen M.R."/>
            <person name="Sondergaard T.E."/>
            <person name="Sorensen J.L."/>
            <person name="Fitzpatrick D.A."/>
            <person name="Frisvad J.C."/>
            <person name="Nielsen K.L."/>
        </authorList>
    </citation>
    <scope>NUCLEOTIDE SEQUENCE</scope>
    <source>
        <strain evidence="3">IBT 16849</strain>
    </source>
</reference>
<protein>
    <recommendedName>
        <fullName evidence="5">Glutathione S-transferase</fullName>
    </recommendedName>
</protein>
<keyword evidence="4" id="KW-1185">Reference proteome</keyword>
<dbReference type="PROSITE" id="PS50404">
    <property type="entry name" value="GST_NTER"/>
    <property type="match status" value="1"/>
</dbReference>
<feature type="domain" description="GST N-terminal" evidence="1">
    <location>
        <begin position="6"/>
        <end position="85"/>
    </location>
</feature>
<evidence type="ECO:0000313" key="4">
    <source>
        <dbReference type="Proteomes" id="UP001150879"/>
    </source>
</evidence>
<name>A0A9W9MGD1_9EURO</name>
<sequence length="235" mass="25816">MAATTPTIKLYTHPLSPWSHRVHIALDELNVPYEQEIVDITTPRTPEYLKVNPRGLVPTLSYNGEILTESTIIATFLADTFPSTSKLLPASTDPNGPLTRAKISLFVDTYFNRVQPIFMMSQRSKSDEERANGLAEFVDAAAKELDPLLSDAAPFFGGSSDITLAEVLTGSFIIRAYLLPKHGLLPESLLSDLASKAPNFDKWANEVVKHPSVVGGIWDEEKIAANIKRRLAAQA</sequence>
<dbReference type="SFLD" id="SFLDS00019">
    <property type="entry name" value="Glutathione_Transferase_(cytos"/>
    <property type="match status" value="1"/>
</dbReference>
<evidence type="ECO:0000313" key="3">
    <source>
        <dbReference type="EMBL" id="KAJ5200820.1"/>
    </source>
</evidence>
<dbReference type="InterPro" id="IPR036249">
    <property type="entry name" value="Thioredoxin-like_sf"/>
</dbReference>
<dbReference type="CDD" id="cd00570">
    <property type="entry name" value="GST_N_family"/>
    <property type="match status" value="1"/>
</dbReference>
<feature type="domain" description="GST C-terminal" evidence="2">
    <location>
        <begin position="96"/>
        <end position="231"/>
    </location>
</feature>
<gene>
    <name evidence="3" type="ORF">N7472_006024</name>
</gene>
<dbReference type="Gene3D" id="1.20.1050.10">
    <property type="match status" value="1"/>
</dbReference>
<evidence type="ECO:0008006" key="5">
    <source>
        <dbReference type="Google" id="ProtNLM"/>
    </source>
</evidence>
<dbReference type="Pfam" id="PF13409">
    <property type="entry name" value="GST_N_2"/>
    <property type="match status" value="1"/>
</dbReference>
<dbReference type="InterPro" id="IPR050983">
    <property type="entry name" value="GST_Omega/HSP26"/>
</dbReference>
<dbReference type="SFLD" id="SFLDG00358">
    <property type="entry name" value="Main_(cytGST)"/>
    <property type="match status" value="1"/>
</dbReference>
<dbReference type="GO" id="GO:0005737">
    <property type="term" value="C:cytoplasm"/>
    <property type="evidence" value="ECO:0007669"/>
    <property type="project" value="TreeGrafter"/>
</dbReference>
<dbReference type="InterPro" id="IPR010987">
    <property type="entry name" value="Glutathione-S-Trfase_C-like"/>
</dbReference>
<proteinExistence type="predicted"/>
<dbReference type="PANTHER" id="PTHR43968">
    <property type="match status" value="1"/>
</dbReference>
<dbReference type="AlphaFoldDB" id="A0A9W9MGD1"/>
<dbReference type="InterPro" id="IPR004045">
    <property type="entry name" value="Glutathione_S-Trfase_N"/>
</dbReference>
<evidence type="ECO:0000259" key="1">
    <source>
        <dbReference type="PROSITE" id="PS50404"/>
    </source>
</evidence>
<organism evidence="3 4">
    <name type="scientific">Penicillium cf. griseofulvum</name>
    <dbReference type="NCBI Taxonomy" id="2972120"/>
    <lineage>
        <taxon>Eukaryota</taxon>
        <taxon>Fungi</taxon>
        <taxon>Dikarya</taxon>
        <taxon>Ascomycota</taxon>
        <taxon>Pezizomycotina</taxon>
        <taxon>Eurotiomycetes</taxon>
        <taxon>Eurotiomycetidae</taxon>
        <taxon>Eurotiales</taxon>
        <taxon>Aspergillaceae</taxon>
        <taxon>Penicillium</taxon>
    </lineage>
</organism>
<dbReference type="SUPFAM" id="SSF52833">
    <property type="entry name" value="Thioredoxin-like"/>
    <property type="match status" value="1"/>
</dbReference>
<dbReference type="Proteomes" id="UP001150879">
    <property type="component" value="Unassembled WGS sequence"/>
</dbReference>
<dbReference type="OrthoDB" id="202840at2759"/>
<accession>A0A9W9MGD1</accession>
<evidence type="ECO:0000259" key="2">
    <source>
        <dbReference type="PROSITE" id="PS50405"/>
    </source>
</evidence>
<dbReference type="Gene3D" id="3.40.30.10">
    <property type="entry name" value="Glutaredoxin"/>
    <property type="match status" value="1"/>
</dbReference>
<dbReference type="PANTHER" id="PTHR43968:SF8">
    <property type="entry name" value="S-TRANSFERASE, PUTATIVE (AFU_ORTHOLOGUE AFUA_2G00590)-RELATED"/>
    <property type="match status" value="1"/>
</dbReference>
<dbReference type="EMBL" id="JAPQKP010000003">
    <property type="protein sequence ID" value="KAJ5200820.1"/>
    <property type="molecule type" value="Genomic_DNA"/>
</dbReference>